<accession>A0A6B3NDK3</accession>
<evidence type="ECO:0000313" key="1">
    <source>
        <dbReference type="EMBL" id="NER27711.1"/>
    </source>
</evidence>
<sequence>MNDSSFNVYYPPHPQGFPIQFTAYGVKHQANKIIITSLKKHLEKTVYGARIFNNGYVKLSTKPKHYVGSMIDGIYYSASTVNRLEVVQKVVHGAGHYYVISNYTILEGSVKLA</sequence>
<proteinExistence type="predicted"/>
<dbReference type="AlphaFoldDB" id="A0A6B3NDK3"/>
<reference evidence="1" key="1">
    <citation type="submission" date="2019-11" db="EMBL/GenBank/DDBJ databases">
        <title>Genomic insights into an expanded diversity of filamentous marine cyanobacteria reveals the extraordinary biosynthetic potential of Moorea and Okeania.</title>
        <authorList>
            <person name="Ferreira Leao T."/>
            <person name="Wang M."/>
            <person name="Moss N."/>
            <person name="Da Silva R."/>
            <person name="Sanders J."/>
            <person name="Nurk S."/>
            <person name="Gurevich A."/>
            <person name="Humphrey G."/>
            <person name="Reher R."/>
            <person name="Zhu Q."/>
            <person name="Belda-Ferre P."/>
            <person name="Glukhov E."/>
            <person name="Rex R."/>
            <person name="Dorrestein P.C."/>
            <person name="Knight R."/>
            <person name="Pevzner P."/>
            <person name="Gerwick W.H."/>
            <person name="Gerwick L."/>
        </authorList>
    </citation>
    <scope>NUCLEOTIDE SEQUENCE</scope>
    <source>
        <strain evidence="1">SIO1C4</strain>
    </source>
</reference>
<comment type="caution">
    <text evidence="1">The sequence shown here is derived from an EMBL/GenBank/DDBJ whole genome shotgun (WGS) entry which is preliminary data.</text>
</comment>
<gene>
    <name evidence="1" type="ORF">F6J89_08765</name>
</gene>
<dbReference type="EMBL" id="JAAHFQ010000127">
    <property type="protein sequence ID" value="NER27711.1"/>
    <property type="molecule type" value="Genomic_DNA"/>
</dbReference>
<organism evidence="1">
    <name type="scientific">Symploca sp. SIO1C4</name>
    <dbReference type="NCBI Taxonomy" id="2607765"/>
    <lineage>
        <taxon>Bacteria</taxon>
        <taxon>Bacillati</taxon>
        <taxon>Cyanobacteriota</taxon>
        <taxon>Cyanophyceae</taxon>
        <taxon>Coleofasciculales</taxon>
        <taxon>Coleofasciculaceae</taxon>
        <taxon>Symploca</taxon>
    </lineage>
</organism>
<name>A0A6B3NDK3_9CYAN</name>
<protein>
    <submittedName>
        <fullName evidence="1">Uncharacterized protein</fullName>
    </submittedName>
</protein>